<feature type="transmembrane region" description="Helical" evidence="7">
    <location>
        <begin position="254"/>
        <end position="276"/>
    </location>
</feature>
<feature type="transmembrane region" description="Helical" evidence="7">
    <location>
        <begin position="96"/>
        <end position="118"/>
    </location>
</feature>
<keyword evidence="5 7" id="KW-0472">Membrane</keyword>
<comment type="caution">
    <text evidence="8">The sequence shown here is derived from an EMBL/GenBank/DDBJ whole genome shotgun (WGS) entry which is preliminary data.</text>
</comment>
<accession>A0ABQ4E713</accession>
<dbReference type="Proteomes" id="UP000646749">
    <property type="component" value="Unassembled WGS sequence"/>
</dbReference>
<dbReference type="InterPro" id="IPR019108">
    <property type="entry name" value="Caa3_assmbl_CtaG-rel"/>
</dbReference>
<proteinExistence type="predicted"/>
<dbReference type="EMBL" id="BONW01000028">
    <property type="protein sequence ID" value="GIG90470.1"/>
    <property type="molecule type" value="Genomic_DNA"/>
</dbReference>
<feature type="transmembrane region" description="Helical" evidence="7">
    <location>
        <begin position="56"/>
        <end position="76"/>
    </location>
</feature>
<sequence>MSTVSGWSAAAGPLAHGGPAEQAWTNLGLVTVLALLCAAYGRGVHELWSRRGPGAVVARWRVAAFVLGVAAIVVASTGPVHERAELSFAGHMTQHMILVVVAGPALAAAAVGLPMALAAPKRLRRLWARWRASAVGSRIRRPAGLAVLAGSLHAVVLWAWHLPTPYRLAAENGLVHVIEHASFVGAAALLWSLLLGADRQRVSGPVAVFLLVATMLAASALGAALTLAPDPVYPAGVLAPYGGDPRTDQQLAGLLMWIPMDVVVLAAASVVFLRWLSGLDRTLPRGVGLPPDDRPAGPEAGGPGRVDVLDGPPVRPGAGKEVR</sequence>
<keyword evidence="2" id="KW-1003">Cell membrane</keyword>
<protein>
    <submittedName>
        <fullName evidence="8">Membrane protein</fullName>
    </submittedName>
</protein>
<gene>
    <name evidence="8" type="ORF">Pen02_54060</name>
</gene>
<evidence type="ECO:0000256" key="6">
    <source>
        <dbReference type="SAM" id="MobiDB-lite"/>
    </source>
</evidence>
<dbReference type="RefSeq" id="WP_203868888.1">
    <property type="nucleotide sequence ID" value="NZ_BONW01000028.1"/>
</dbReference>
<evidence type="ECO:0000256" key="1">
    <source>
        <dbReference type="ARBA" id="ARBA00004651"/>
    </source>
</evidence>
<reference evidence="8 9" key="1">
    <citation type="submission" date="2021-01" db="EMBL/GenBank/DDBJ databases">
        <title>Whole genome shotgun sequence of Plantactinospora endophytica NBRC 110450.</title>
        <authorList>
            <person name="Komaki H."/>
            <person name="Tamura T."/>
        </authorList>
    </citation>
    <scope>NUCLEOTIDE SEQUENCE [LARGE SCALE GENOMIC DNA]</scope>
    <source>
        <strain evidence="8 9">NBRC 110450</strain>
    </source>
</reference>
<feature type="region of interest" description="Disordered" evidence="6">
    <location>
        <begin position="286"/>
        <end position="323"/>
    </location>
</feature>
<keyword evidence="3 7" id="KW-0812">Transmembrane</keyword>
<evidence type="ECO:0000256" key="4">
    <source>
        <dbReference type="ARBA" id="ARBA00022989"/>
    </source>
</evidence>
<feature type="transmembrane region" description="Helical" evidence="7">
    <location>
        <begin position="206"/>
        <end position="228"/>
    </location>
</feature>
<feature type="transmembrane region" description="Helical" evidence="7">
    <location>
        <begin position="139"/>
        <end position="161"/>
    </location>
</feature>
<evidence type="ECO:0000256" key="5">
    <source>
        <dbReference type="ARBA" id="ARBA00023136"/>
    </source>
</evidence>
<comment type="subcellular location">
    <subcellularLocation>
        <location evidence="1">Cell membrane</location>
        <topology evidence="1">Multi-pass membrane protein</topology>
    </subcellularLocation>
</comment>
<evidence type="ECO:0000313" key="8">
    <source>
        <dbReference type="EMBL" id="GIG90470.1"/>
    </source>
</evidence>
<keyword evidence="9" id="KW-1185">Reference proteome</keyword>
<name>A0ABQ4E713_9ACTN</name>
<feature type="transmembrane region" description="Helical" evidence="7">
    <location>
        <begin position="173"/>
        <end position="194"/>
    </location>
</feature>
<dbReference type="Pfam" id="PF09678">
    <property type="entry name" value="Caa3_CtaG"/>
    <property type="match status" value="1"/>
</dbReference>
<evidence type="ECO:0000256" key="2">
    <source>
        <dbReference type="ARBA" id="ARBA00022475"/>
    </source>
</evidence>
<evidence type="ECO:0000256" key="7">
    <source>
        <dbReference type="SAM" id="Phobius"/>
    </source>
</evidence>
<evidence type="ECO:0000256" key="3">
    <source>
        <dbReference type="ARBA" id="ARBA00022692"/>
    </source>
</evidence>
<feature type="transmembrane region" description="Helical" evidence="7">
    <location>
        <begin position="27"/>
        <end position="44"/>
    </location>
</feature>
<organism evidence="8 9">
    <name type="scientific">Plantactinospora endophytica</name>
    <dbReference type="NCBI Taxonomy" id="673535"/>
    <lineage>
        <taxon>Bacteria</taxon>
        <taxon>Bacillati</taxon>
        <taxon>Actinomycetota</taxon>
        <taxon>Actinomycetes</taxon>
        <taxon>Micromonosporales</taxon>
        <taxon>Micromonosporaceae</taxon>
        <taxon>Plantactinospora</taxon>
    </lineage>
</organism>
<keyword evidence="4 7" id="KW-1133">Transmembrane helix</keyword>
<evidence type="ECO:0000313" key="9">
    <source>
        <dbReference type="Proteomes" id="UP000646749"/>
    </source>
</evidence>